<evidence type="ECO:0000313" key="2">
    <source>
        <dbReference type="EMBL" id="AXF86444.1"/>
    </source>
</evidence>
<proteinExistence type="predicted"/>
<dbReference type="EMBL" id="CP031124">
    <property type="protein sequence ID" value="AXF86444.1"/>
    <property type="molecule type" value="Genomic_DNA"/>
</dbReference>
<dbReference type="Proteomes" id="UP000252182">
    <property type="component" value="Chromosome"/>
</dbReference>
<feature type="chain" id="PRO_5016905248" description="Transporter" evidence="1">
    <location>
        <begin position="28"/>
        <end position="378"/>
    </location>
</feature>
<name>A0A345DDK6_9BURK</name>
<dbReference type="AlphaFoldDB" id="A0A345DDK6"/>
<evidence type="ECO:0008006" key="4">
    <source>
        <dbReference type="Google" id="ProtNLM"/>
    </source>
</evidence>
<feature type="signal peptide" evidence="1">
    <location>
        <begin position="1"/>
        <end position="27"/>
    </location>
</feature>
<dbReference type="OrthoDB" id="9837379at2"/>
<reference evidence="3" key="1">
    <citation type="submission" date="2018-07" db="EMBL/GenBank/DDBJ databases">
        <authorList>
            <person name="Kim H."/>
        </authorList>
    </citation>
    <scope>NUCLEOTIDE SEQUENCE [LARGE SCALE GENOMIC DNA]</scope>
    <source>
        <strain evidence="3">F02</strain>
    </source>
</reference>
<protein>
    <recommendedName>
        <fullName evidence="4">Transporter</fullName>
    </recommendedName>
</protein>
<keyword evidence="1" id="KW-0732">Signal</keyword>
<organism evidence="2 3">
    <name type="scientific">Ephemeroptericola cinctiostellae</name>
    <dbReference type="NCBI Taxonomy" id="2268024"/>
    <lineage>
        <taxon>Bacteria</taxon>
        <taxon>Pseudomonadati</taxon>
        <taxon>Pseudomonadota</taxon>
        <taxon>Betaproteobacteria</taxon>
        <taxon>Burkholderiales</taxon>
        <taxon>Burkholderiaceae</taxon>
        <taxon>Ephemeroptericola</taxon>
    </lineage>
</organism>
<accession>A0A345DDK6</accession>
<evidence type="ECO:0000313" key="3">
    <source>
        <dbReference type="Proteomes" id="UP000252182"/>
    </source>
</evidence>
<dbReference type="KEGG" id="hyf:DTO96_102198"/>
<dbReference type="RefSeq" id="WP_114563518.1">
    <property type="nucleotide sequence ID" value="NZ_CP031124.1"/>
</dbReference>
<gene>
    <name evidence="2" type="ORF">DTO96_102198</name>
</gene>
<keyword evidence="3" id="KW-1185">Reference proteome</keyword>
<evidence type="ECO:0000256" key="1">
    <source>
        <dbReference type="SAM" id="SignalP"/>
    </source>
</evidence>
<sequence length="378" mass="42229">MKKKSFGLTFGVVLALVGVFHAPHAWAQGADAADEAVDAQAYCTYIMQKAKAQIITLRSPDLNIRVDNNSTENKKSQTKMVVSLSKDLVDLNKSRYVRRLADNECEVYRLSLQMQNVVQYALAGLDEQALTYKLGLFDQASNQMQPIMDKLKQQVRTQNATVIDLYNAQTLVRKVETMAQQTKRELAAVRRTSQWRKGVSLNDLLKNMWQAEAGRQANLTQLEKQGNWGLEVQAGLKKTLSNTNNTSNNSDSNQVDPYFSVNARYNLGAVVSNRLLDASRDSYMKWKGNQVNGMPKELANMIASAVKLRNAEKERLAQLSGYLGSDGTLVQLMGDLDSPEALNFKTVLKGNQLLNAIEQAYAQRRVDLLTQFLKEAGL</sequence>